<proteinExistence type="predicted"/>
<gene>
    <name evidence="3" type="ORF">FE697_014775</name>
</gene>
<dbReference type="Gene3D" id="2.60.40.3440">
    <property type="match status" value="1"/>
</dbReference>
<dbReference type="Proteomes" id="UP000307768">
    <property type="component" value="Unassembled WGS sequence"/>
</dbReference>
<comment type="caution">
    <text evidence="3">The sequence shown here is derived from an EMBL/GenBank/DDBJ whole genome shotgun (WGS) entry which is preliminary data.</text>
</comment>
<dbReference type="AlphaFoldDB" id="A0A5Q6RWH3"/>
<feature type="chain" id="PRO_5024328885" description="Bacterial Ig-like domain-containing protein" evidence="1">
    <location>
        <begin position="36"/>
        <end position="729"/>
    </location>
</feature>
<feature type="signal peptide" evidence="1">
    <location>
        <begin position="1"/>
        <end position="35"/>
    </location>
</feature>
<evidence type="ECO:0000259" key="2">
    <source>
        <dbReference type="Pfam" id="PF16640"/>
    </source>
</evidence>
<dbReference type="InterPro" id="IPR006311">
    <property type="entry name" value="TAT_signal"/>
</dbReference>
<accession>A0A5Q6RWH3</accession>
<sequence>MSTSLPQRFRRLVAGTAATALAAGSLALVAAPAQAATNPVTDAVFAWGLSNEAGGGSYAGGCNFLSAGTAGNTGSSREWSQADGFFQATDGNVSVVKPDASGTDVATTWATKCLDRTGAALTPFSAASKSENKVVITKGTGTVDPAAGTASIAWDGSFTIAFYGGMTYWTASDPTLTVAADGTGTVTATATGYGTDQAGSAWSPIPATQVTLATLSDVDVTATGIDVTPDYLGVEVTLPEGSAPQNRTAVTWGSFPQDYVNFQQLTGQTSYWYSSGSGRDAAKPATPIAVDYTLAAAPTPATVTVSRTELLATGEQRITVKGSGFDPSLATGTRPPLAGRPAGTYVVFGKFATNWKPSASAPSSGRKIITQKWAVAAADMATIGGAEDGAAELKPDGTFTTTLTISKAAADAVALDGGNVGIYTYPGSGGSQARYETYTPVTFSDQVDNTAPTAADVIVNTAFGKAVPVTLGGVDTDDDPLTVTHTAPANGTVTGEGTALIYTPKAGFSGTDTFSYTAQDDFGGSATGTVTVKVAAVPAVASTTTVTVPAKVVYGRGATANISVTSSKAVAGKVTLYDGTRSLGTKTVAAGKASYVLPKTLTVGAHRLSARFVSSNTAVVTSSASAARTLAVTRVATKAALKVTKKPTRKKAGKATVTVSGTPKAAGKVTLVIKGKGIKKTVRATVRNGKVVVKLPKLAKKGTYKVTVTFAATSTHTGSAKTVKVKVTK</sequence>
<evidence type="ECO:0000256" key="1">
    <source>
        <dbReference type="SAM" id="SignalP"/>
    </source>
</evidence>
<dbReference type="InterPro" id="IPR032109">
    <property type="entry name" value="Big_3_5"/>
</dbReference>
<dbReference type="Pfam" id="PF16640">
    <property type="entry name" value="Big_3_5"/>
    <property type="match status" value="1"/>
</dbReference>
<organism evidence="3 4">
    <name type="scientific">Mumia zhuanghuii</name>
    <dbReference type="NCBI Taxonomy" id="2585211"/>
    <lineage>
        <taxon>Bacteria</taxon>
        <taxon>Bacillati</taxon>
        <taxon>Actinomycetota</taxon>
        <taxon>Actinomycetes</taxon>
        <taxon>Propionibacteriales</taxon>
        <taxon>Nocardioidaceae</taxon>
        <taxon>Mumia</taxon>
    </lineage>
</organism>
<dbReference type="RefSeq" id="WP_149770360.1">
    <property type="nucleotide sequence ID" value="NZ_VDFQ02000004.1"/>
</dbReference>
<protein>
    <recommendedName>
        <fullName evidence="2">Bacterial Ig-like domain-containing protein</fullName>
    </recommendedName>
</protein>
<dbReference type="Gene3D" id="2.60.40.10">
    <property type="entry name" value="Immunoglobulins"/>
    <property type="match status" value="1"/>
</dbReference>
<reference evidence="3 4" key="1">
    <citation type="submission" date="2019-09" db="EMBL/GenBank/DDBJ databases">
        <title>Mumia zhuanghuii sp. nov. isolated from the intestinal contents of plateau pika (Ochotona curzoniae) in the Qinghai-Tibet plateau of China.</title>
        <authorList>
            <person name="Tian Z."/>
        </authorList>
    </citation>
    <scope>NUCLEOTIDE SEQUENCE [LARGE SCALE GENOMIC DNA]</scope>
    <source>
        <strain evidence="4">350</strain>
    </source>
</reference>
<dbReference type="InterPro" id="IPR013783">
    <property type="entry name" value="Ig-like_fold"/>
</dbReference>
<dbReference type="EMBL" id="VDFQ02000004">
    <property type="protein sequence ID" value="KAA1422409.1"/>
    <property type="molecule type" value="Genomic_DNA"/>
</dbReference>
<feature type="domain" description="Bacterial Ig-like" evidence="2">
    <location>
        <begin position="547"/>
        <end position="633"/>
    </location>
</feature>
<keyword evidence="1" id="KW-0732">Signal</keyword>
<dbReference type="OrthoDB" id="7210788at2"/>
<evidence type="ECO:0000313" key="4">
    <source>
        <dbReference type="Proteomes" id="UP000307768"/>
    </source>
</evidence>
<name>A0A5Q6RWH3_9ACTN</name>
<dbReference type="PROSITE" id="PS51318">
    <property type="entry name" value="TAT"/>
    <property type="match status" value="1"/>
</dbReference>
<evidence type="ECO:0000313" key="3">
    <source>
        <dbReference type="EMBL" id="KAA1422409.1"/>
    </source>
</evidence>
<dbReference type="Pfam" id="PF17963">
    <property type="entry name" value="Big_9"/>
    <property type="match status" value="1"/>
</dbReference>
<dbReference type="GO" id="GO:0005975">
    <property type="term" value="P:carbohydrate metabolic process"/>
    <property type="evidence" value="ECO:0007669"/>
    <property type="project" value="UniProtKB-ARBA"/>
</dbReference>